<accession>I7KA57</accession>
<name>I7KA57_9CLOT</name>
<keyword evidence="1" id="KW-1133">Transmembrane helix</keyword>
<proteinExistence type="predicted"/>
<sequence>MNSLNKFFLFFYLIITSILVFVVGLMPLNILSNDFIVSFVKEANKNFYVTIFAFIVLVINLIVLLNLFKRENFKLGVSRYTSEGELIISNEAIKALISKSLSDVKGLKDFKVFLKPNKDKLSVMIKAIVFPDHNIPNLVLQVQTATKTYLESVAEIPVAEVKVIVDEIASNTKLRME</sequence>
<evidence type="ECO:0000313" key="2">
    <source>
        <dbReference type="EMBL" id="CCJ34592.1"/>
    </source>
</evidence>
<dbReference type="RefSeq" id="WP_008909835.1">
    <property type="nucleotide sequence ID" value="NZ_CAKP01000138.1"/>
</dbReference>
<feature type="transmembrane region" description="Helical" evidence="1">
    <location>
        <begin position="7"/>
        <end position="27"/>
    </location>
</feature>
<reference evidence="2 3" key="1">
    <citation type="journal article" date="2011" name="J. Bacteriol.">
        <title>Draft genome sequence of Caloramator australicus strain RC3T, a thermoanaerobe from the Great Artesian Basin of Australia.</title>
        <authorList>
            <person name="Ogg C.D."/>
            <person name="Patel B.K.C."/>
        </authorList>
    </citation>
    <scope>NUCLEOTIDE SEQUENCE [LARGE SCALE GENOMIC DNA]</scope>
    <source>
        <strain evidence="2 3">RC3</strain>
    </source>
</reference>
<gene>
    <name evidence="2" type="ORF">CAAU_2509</name>
</gene>
<evidence type="ECO:0000256" key="1">
    <source>
        <dbReference type="SAM" id="Phobius"/>
    </source>
</evidence>
<dbReference type="OrthoDB" id="1956701at2"/>
<dbReference type="NCBIfam" id="NF033218">
    <property type="entry name" value="anchor_AmaP"/>
    <property type="match status" value="1"/>
</dbReference>
<keyword evidence="1" id="KW-0472">Membrane</keyword>
<dbReference type="STRING" id="857293.CAAU_2509"/>
<dbReference type="EMBL" id="CAKP01000138">
    <property type="protein sequence ID" value="CCJ34592.1"/>
    <property type="molecule type" value="Genomic_DNA"/>
</dbReference>
<keyword evidence="1" id="KW-0812">Transmembrane</keyword>
<dbReference type="AlphaFoldDB" id="I7KA57"/>
<keyword evidence="3" id="KW-1185">Reference proteome</keyword>
<evidence type="ECO:0000313" key="3">
    <source>
        <dbReference type="Proteomes" id="UP000007652"/>
    </source>
</evidence>
<protein>
    <recommendedName>
        <fullName evidence="4">Alkaline shock response membrane anchor protein AmaP</fullName>
    </recommendedName>
</protein>
<comment type="caution">
    <text evidence="2">The sequence shown here is derived from an EMBL/GenBank/DDBJ whole genome shotgun (WGS) entry which is preliminary data.</text>
</comment>
<organism evidence="2 3">
    <name type="scientific">Caloramator australicus RC3</name>
    <dbReference type="NCBI Taxonomy" id="857293"/>
    <lineage>
        <taxon>Bacteria</taxon>
        <taxon>Bacillati</taxon>
        <taxon>Bacillota</taxon>
        <taxon>Clostridia</taxon>
        <taxon>Eubacteriales</taxon>
        <taxon>Clostridiaceae</taxon>
        <taxon>Caloramator</taxon>
    </lineage>
</organism>
<evidence type="ECO:0008006" key="4">
    <source>
        <dbReference type="Google" id="ProtNLM"/>
    </source>
</evidence>
<feature type="transmembrane region" description="Helical" evidence="1">
    <location>
        <begin position="47"/>
        <end position="68"/>
    </location>
</feature>
<dbReference type="Proteomes" id="UP000007652">
    <property type="component" value="Unassembled WGS sequence"/>
</dbReference>
<dbReference type="eggNOG" id="COG1302">
    <property type="taxonomic scope" value="Bacteria"/>
</dbReference>